<organism evidence="1 2">
    <name type="scientific">Sclerotinia trifoliorum</name>
    <dbReference type="NCBI Taxonomy" id="28548"/>
    <lineage>
        <taxon>Eukaryota</taxon>
        <taxon>Fungi</taxon>
        <taxon>Dikarya</taxon>
        <taxon>Ascomycota</taxon>
        <taxon>Pezizomycotina</taxon>
        <taxon>Leotiomycetes</taxon>
        <taxon>Helotiales</taxon>
        <taxon>Sclerotiniaceae</taxon>
        <taxon>Sclerotinia</taxon>
    </lineage>
</organism>
<evidence type="ECO:0000313" key="1">
    <source>
        <dbReference type="EMBL" id="CAD6445904.1"/>
    </source>
</evidence>
<reference evidence="1" key="1">
    <citation type="submission" date="2020-10" db="EMBL/GenBank/DDBJ databases">
        <authorList>
            <person name="Kusch S."/>
        </authorList>
    </citation>
    <scope>NUCLEOTIDE SEQUENCE</scope>
    <source>
        <strain evidence="1">SwB9</strain>
    </source>
</reference>
<gene>
    <name evidence="1" type="ORF">SCLTRI_LOCUS6038</name>
</gene>
<accession>A0A8H2VW14</accession>
<comment type="caution">
    <text evidence="1">The sequence shown here is derived from an EMBL/GenBank/DDBJ whole genome shotgun (WGS) entry which is preliminary data.</text>
</comment>
<protein>
    <submittedName>
        <fullName evidence="1">Bd719a76-ec96-437b-80dd-388074c2d6b3-CDS</fullName>
    </submittedName>
</protein>
<dbReference type="EMBL" id="CAJHIA010000017">
    <property type="protein sequence ID" value="CAD6445904.1"/>
    <property type="molecule type" value="Genomic_DNA"/>
</dbReference>
<dbReference type="Proteomes" id="UP000624404">
    <property type="component" value="Unassembled WGS sequence"/>
</dbReference>
<name>A0A8H2VW14_9HELO</name>
<keyword evidence="2" id="KW-1185">Reference proteome</keyword>
<dbReference type="AlphaFoldDB" id="A0A8H2VW14"/>
<sequence length="77" mass="8781">MGSSNSKHTPAPPSEDETCDCAVCGNDNKLFHSDRPSARNVRQCSVKHCKTTRLFVEKEKRWVVTVQPNWNAPYVQY</sequence>
<evidence type="ECO:0000313" key="2">
    <source>
        <dbReference type="Proteomes" id="UP000624404"/>
    </source>
</evidence>
<proteinExistence type="predicted"/>
<dbReference type="OrthoDB" id="3510837at2759"/>